<dbReference type="Proteomes" id="UP000199630">
    <property type="component" value="Unassembled WGS sequence"/>
</dbReference>
<dbReference type="Gene3D" id="3.90.550.10">
    <property type="entry name" value="Spore Coat Polysaccharide Biosynthesis Protein SpsA, Chain A"/>
    <property type="match status" value="1"/>
</dbReference>
<dbReference type="STRING" id="588602.SAMN04487991_2539"/>
<dbReference type="EMBL" id="FORH01000004">
    <property type="protein sequence ID" value="SFJ60554.1"/>
    <property type="molecule type" value="Genomic_DNA"/>
</dbReference>
<keyword evidence="1" id="KW-0808">Transferase</keyword>
<sequence>MRRHLLWRAIRARHCLRPVSDKTAAIGRDSTLCVSCVRNEAVRLPFFLAHYRRLGVTHFLFVDNDSDDGTAALLAAEPDVSLWSTGESYKESRFGLDWTTWLQMKYARGKWCLSVDADELLVYPGHETRNLLDLTLFLDRNGIRAMGALMLDLYPKGPIGDVSYRPGQDPVEVLPYFDSGPYRATRQLPKDNLWVQGGVRERAFFADTPQRGPTLNKLPLVKWHWRYVYVNSTHAMLPRGLNHAYNGPGDARLSGVLLHTKFLPVAIEKSAEEKLRKQHFAEPEAFGDYYDAVIASPVLWHQESRAYEGGEQLEELGLMHRGGWAG</sequence>
<proteinExistence type="predicted"/>
<gene>
    <name evidence="1" type="ORF">SAMN04487991_2539</name>
</gene>
<dbReference type="Pfam" id="PF13704">
    <property type="entry name" value="Glyco_tranf_2_4"/>
    <property type="match status" value="1"/>
</dbReference>
<protein>
    <submittedName>
        <fullName evidence="1">Glycosyl transferase family 2</fullName>
    </submittedName>
</protein>
<organism evidence="1 2">
    <name type="scientific">Celeribacter neptunius</name>
    <dbReference type="NCBI Taxonomy" id="588602"/>
    <lineage>
        <taxon>Bacteria</taxon>
        <taxon>Pseudomonadati</taxon>
        <taxon>Pseudomonadota</taxon>
        <taxon>Alphaproteobacteria</taxon>
        <taxon>Rhodobacterales</taxon>
        <taxon>Roseobacteraceae</taxon>
        <taxon>Celeribacter</taxon>
    </lineage>
</organism>
<reference evidence="2" key="1">
    <citation type="submission" date="2016-10" db="EMBL/GenBank/DDBJ databases">
        <authorList>
            <person name="Varghese N."/>
            <person name="Submissions S."/>
        </authorList>
    </citation>
    <scope>NUCLEOTIDE SEQUENCE [LARGE SCALE GENOMIC DNA]</scope>
    <source>
        <strain evidence="2">DSM 26471</strain>
    </source>
</reference>
<dbReference type="SUPFAM" id="SSF53448">
    <property type="entry name" value="Nucleotide-diphospho-sugar transferases"/>
    <property type="match status" value="1"/>
</dbReference>
<dbReference type="InterPro" id="IPR029044">
    <property type="entry name" value="Nucleotide-diphossugar_trans"/>
</dbReference>
<dbReference type="GO" id="GO:0016740">
    <property type="term" value="F:transferase activity"/>
    <property type="evidence" value="ECO:0007669"/>
    <property type="project" value="UniProtKB-KW"/>
</dbReference>
<evidence type="ECO:0000313" key="1">
    <source>
        <dbReference type="EMBL" id="SFJ60554.1"/>
    </source>
</evidence>
<name>A0A1I3SNY6_9RHOB</name>
<keyword evidence="2" id="KW-1185">Reference proteome</keyword>
<evidence type="ECO:0000313" key="2">
    <source>
        <dbReference type="Proteomes" id="UP000199630"/>
    </source>
</evidence>
<dbReference type="AlphaFoldDB" id="A0A1I3SNY6"/>
<accession>A0A1I3SNY6</accession>